<dbReference type="EMBL" id="CP029487">
    <property type="protein sequence ID" value="QCT71112.1"/>
    <property type="molecule type" value="Genomic_DNA"/>
</dbReference>
<dbReference type="KEGG" id="emt:CPZ25_007160"/>
<keyword evidence="1" id="KW-0378">Hydrolase</keyword>
<sequence length="222" mass="26238">MKKPLERSSVSDQERQHWLGNRKKGIGGSDAACILGLNPWKTNVQLWKEKTGQEEPEDISDKSVVIYGKQAEEHLRHLFELDFPQYKVEYDEFKMFHNTDNPFIFATLDGWLTAADGRKGVLEIKTTEIMNSRQWRKWNDNNIPDNYYIQVLHQLLATGYDFAVLKAQIKYRKGDDMSLTTRHYFIEREEVKDDIELLQEKEIEFWDMVQKRMEPPLLLPSI</sequence>
<dbReference type="PANTHER" id="PTHR46609">
    <property type="entry name" value="EXONUCLEASE, PHAGE-TYPE/RECB, C-TERMINAL DOMAIN-CONTAINING PROTEIN"/>
    <property type="match status" value="1"/>
</dbReference>
<dbReference type="SUPFAM" id="SSF52980">
    <property type="entry name" value="Restriction endonuclease-like"/>
    <property type="match status" value="1"/>
</dbReference>
<reference evidence="3 4" key="1">
    <citation type="submission" date="2018-05" db="EMBL/GenBank/DDBJ databases">
        <title>Genome comparison of Eubacterium sp.</title>
        <authorList>
            <person name="Feng Y."/>
            <person name="Sanchez-Andrea I."/>
            <person name="Stams A.J.M."/>
            <person name="De Vos W.M."/>
        </authorList>
    </citation>
    <scope>NUCLEOTIDE SEQUENCE [LARGE SCALE GENOMIC DNA]</scope>
    <source>
        <strain evidence="3 4">YI</strain>
    </source>
</reference>
<dbReference type="InterPro" id="IPR011604">
    <property type="entry name" value="PDDEXK-like_dom_sf"/>
</dbReference>
<dbReference type="Pfam" id="PF09588">
    <property type="entry name" value="YqaJ"/>
    <property type="match status" value="1"/>
</dbReference>
<organism evidence="3 4">
    <name type="scientific">Eubacterium maltosivorans</name>
    <dbReference type="NCBI Taxonomy" id="2041044"/>
    <lineage>
        <taxon>Bacteria</taxon>
        <taxon>Bacillati</taxon>
        <taxon>Bacillota</taxon>
        <taxon>Clostridia</taxon>
        <taxon>Eubacteriales</taxon>
        <taxon>Eubacteriaceae</taxon>
        <taxon>Eubacterium</taxon>
    </lineage>
</organism>
<dbReference type="PANTHER" id="PTHR46609:SF6">
    <property type="entry name" value="EXONUCLEASE, PHAGE-TYPE_RECB, C-TERMINAL DOMAIN-CONTAINING PROTEIN-RELATED"/>
    <property type="match status" value="1"/>
</dbReference>
<evidence type="ECO:0000256" key="1">
    <source>
        <dbReference type="ARBA" id="ARBA00022801"/>
    </source>
</evidence>
<keyword evidence="4" id="KW-1185">Reference proteome</keyword>
<evidence type="ECO:0000313" key="4">
    <source>
        <dbReference type="Proteomes" id="UP000218387"/>
    </source>
</evidence>
<dbReference type="InterPro" id="IPR017482">
    <property type="entry name" value="Lambda-type_endonuclease"/>
</dbReference>
<dbReference type="InterPro" id="IPR051703">
    <property type="entry name" value="NF-kappa-B_Signaling_Reg"/>
</dbReference>
<proteinExistence type="predicted"/>
<accession>A0A4P9C8Z0</accession>
<protein>
    <submittedName>
        <fullName evidence="3">Recombinase</fullName>
    </submittedName>
</protein>
<dbReference type="Gene3D" id="3.90.320.10">
    <property type="match status" value="1"/>
</dbReference>
<dbReference type="Proteomes" id="UP000218387">
    <property type="component" value="Chromosome"/>
</dbReference>
<evidence type="ECO:0000313" key="3">
    <source>
        <dbReference type="EMBL" id="QCT71112.1"/>
    </source>
</evidence>
<dbReference type="AlphaFoldDB" id="A0A4P9C8Z0"/>
<feature type="domain" description="YqaJ viral recombinase" evidence="2">
    <location>
        <begin position="17"/>
        <end position="161"/>
    </location>
</feature>
<dbReference type="InterPro" id="IPR019080">
    <property type="entry name" value="YqaJ_viral_recombinase"/>
</dbReference>
<evidence type="ECO:0000259" key="2">
    <source>
        <dbReference type="Pfam" id="PF09588"/>
    </source>
</evidence>
<dbReference type="NCBIfam" id="TIGR03033">
    <property type="entry name" value="phage_rel_nuc"/>
    <property type="match status" value="1"/>
</dbReference>
<gene>
    <name evidence="3" type="ORF">CPZ25_007160</name>
</gene>
<dbReference type="GO" id="GO:0016787">
    <property type="term" value="F:hydrolase activity"/>
    <property type="evidence" value="ECO:0007669"/>
    <property type="project" value="UniProtKB-KW"/>
</dbReference>
<dbReference type="InterPro" id="IPR011335">
    <property type="entry name" value="Restrct_endonuc-II-like"/>
</dbReference>
<name>A0A4P9C8Z0_EUBML</name>